<sequence length="144" mass="16444">MKNARLIVFFFAVFFSLLHIKAQNINVVDTASNIQVEDLSFLFDETITKIGADFSREFHSEWDAPVNIAGVSVYVGEKPIPGMGTQIWIKVGERIVYRSVLRPNPEKMKKEVEKALAMTRNYFINYETIQKQLGSQDYSGNGIY</sequence>
<evidence type="ECO:0000256" key="3">
    <source>
        <dbReference type="ARBA" id="ARBA00022729"/>
    </source>
</evidence>
<keyword evidence="5" id="KW-1185">Reference proteome</keyword>
<dbReference type="EMBL" id="QEWP01000025">
    <property type="protein sequence ID" value="PWD97790.1"/>
    <property type="molecule type" value="Genomic_DNA"/>
</dbReference>
<accession>A0A2U2B402</accession>
<evidence type="ECO:0000256" key="2">
    <source>
        <dbReference type="ARBA" id="ARBA00014024"/>
    </source>
</evidence>
<gene>
    <name evidence="4" type="ORF">DDZ16_18905</name>
</gene>
<comment type="caution">
    <text evidence="4">The sequence shown here is derived from an EMBL/GenBank/DDBJ whole genome shotgun (WGS) entry which is preliminary data.</text>
</comment>
<dbReference type="Proteomes" id="UP000244956">
    <property type="component" value="Unassembled WGS sequence"/>
</dbReference>
<comment type="function">
    <text evidence="1">May be involved in the biogenesis of curli organelles.</text>
</comment>
<dbReference type="OrthoDB" id="1524955at2"/>
<proteinExistence type="predicted"/>
<keyword evidence="3" id="KW-0732">Signal</keyword>
<organism evidence="4 5">
    <name type="scientific">Marinilabilia rubra</name>
    <dbReference type="NCBI Taxonomy" id="2162893"/>
    <lineage>
        <taxon>Bacteria</taxon>
        <taxon>Pseudomonadati</taxon>
        <taxon>Bacteroidota</taxon>
        <taxon>Bacteroidia</taxon>
        <taxon>Marinilabiliales</taxon>
        <taxon>Marinilabiliaceae</taxon>
        <taxon>Marinilabilia</taxon>
    </lineage>
</organism>
<name>A0A2U2B402_9BACT</name>
<reference evidence="4 5" key="1">
    <citation type="submission" date="2018-05" db="EMBL/GenBank/DDBJ databases">
        <title>Marinilabilia rubrum sp. nov., isolated from saltern sediment.</title>
        <authorList>
            <person name="Zhang R."/>
        </authorList>
    </citation>
    <scope>NUCLEOTIDE SEQUENCE [LARGE SCALE GENOMIC DNA]</scope>
    <source>
        <strain evidence="4 5">WTE16</strain>
    </source>
</reference>
<dbReference type="Pfam" id="PF10627">
    <property type="entry name" value="CsgE"/>
    <property type="match status" value="1"/>
</dbReference>
<dbReference type="AlphaFoldDB" id="A0A2U2B402"/>
<dbReference type="InterPro" id="IPR018900">
    <property type="entry name" value="Curli_CsgE"/>
</dbReference>
<dbReference type="RefSeq" id="WP_109266045.1">
    <property type="nucleotide sequence ID" value="NZ_QEWP01000025.1"/>
</dbReference>
<evidence type="ECO:0000313" key="5">
    <source>
        <dbReference type="Proteomes" id="UP000244956"/>
    </source>
</evidence>
<evidence type="ECO:0000256" key="1">
    <source>
        <dbReference type="ARBA" id="ARBA00003989"/>
    </source>
</evidence>
<evidence type="ECO:0000313" key="4">
    <source>
        <dbReference type="EMBL" id="PWD97790.1"/>
    </source>
</evidence>
<protein>
    <recommendedName>
        <fullName evidence="2">Curli production assembly/transport component CsgE</fullName>
    </recommendedName>
</protein>